<protein>
    <recommendedName>
        <fullName evidence="1">Tubulin epsilon and delta complex protein 1 domain-containing protein</fullName>
    </recommendedName>
</protein>
<organism evidence="2 3">
    <name type="scientific">Ranitomeya imitator</name>
    <name type="common">mimic poison frog</name>
    <dbReference type="NCBI Taxonomy" id="111125"/>
    <lineage>
        <taxon>Eukaryota</taxon>
        <taxon>Metazoa</taxon>
        <taxon>Chordata</taxon>
        <taxon>Craniata</taxon>
        <taxon>Vertebrata</taxon>
        <taxon>Euteleostomi</taxon>
        <taxon>Amphibia</taxon>
        <taxon>Batrachia</taxon>
        <taxon>Anura</taxon>
        <taxon>Neobatrachia</taxon>
        <taxon>Hyloidea</taxon>
        <taxon>Dendrobatidae</taxon>
        <taxon>Dendrobatinae</taxon>
        <taxon>Ranitomeya</taxon>
    </lineage>
</organism>
<dbReference type="Proteomes" id="UP001176940">
    <property type="component" value="Unassembled WGS sequence"/>
</dbReference>
<dbReference type="PANTHER" id="PTHR35076">
    <property type="entry name" value="TUBULIN EPSILON AND DELTA COMPLEX PROTEIN 1"/>
    <property type="match status" value="1"/>
</dbReference>
<feature type="domain" description="Tubulin epsilon and delta complex protein 1" evidence="1">
    <location>
        <begin position="462"/>
        <end position="515"/>
    </location>
</feature>
<accession>A0ABN9L516</accession>
<comment type="caution">
    <text evidence="2">The sequence shown here is derived from an EMBL/GenBank/DDBJ whole genome shotgun (WGS) entry which is preliminary data.</text>
</comment>
<dbReference type="InterPro" id="IPR027996">
    <property type="entry name" value="TEDC1_dom"/>
</dbReference>
<evidence type="ECO:0000259" key="1">
    <source>
        <dbReference type="Pfam" id="PF14970"/>
    </source>
</evidence>
<evidence type="ECO:0000313" key="2">
    <source>
        <dbReference type="EMBL" id="CAJ0933361.1"/>
    </source>
</evidence>
<dbReference type="InterPro" id="IPR043535">
    <property type="entry name" value="TEDC1"/>
</dbReference>
<sequence>MRSSSGLHAAAPAQAYFVCPSGGRAKYCSAQVPVKVREAQHLRTAVLCSALNRADKVCLRWSRIVKTRRGPHLMKMGGAGPGPTAGTPLGFIGGLSTAFQNSVDKPLMPLVALETDLHCWIEEHAHLKAERSVFGVEAPHFEEDLESPLLSLCSKNSEQKWQRTGVLLYYKGDFATSETNYEKKHKNPMERPQPSLQVLKIAWHTCEVKTISSDYPLKLIKRMSRVCKAVIKAKGYIGGLSTAFQNAIDKPLVLTSGSAIQSTANRAGSPAGPKPHPEFPLQVEISAYQLAPVCCSPSLLSIRDSPHNFRIRSFSSPSPKFIWLERTAHLPETNMAASISAQRVTCHYVHFRRLSAFACVARQPLTVAGVQFNKKMKRANNLKEALCALCRVLSSSGSRWDPETLRKSKFDRPEAASEFWSLLFSLLRQIFPGNPDSSHQRHEKIEMADRVKYVKSVLQIQGYGRPAFYNLPDDGEDGSREILLAFSWLLHRVKILEILLKKKSIKVGDHITICQVCRCSLICCICIR</sequence>
<proteinExistence type="predicted"/>
<reference evidence="2" key="1">
    <citation type="submission" date="2023-07" db="EMBL/GenBank/DDBJ databases">
        <authorList>
            <person name="Stuckert A."/>
        </authorList>
    </citation>
    <scope>NUCLEOTIDE SEQUENCE</scope>
</reference>
<gene>
    <name evidence="2" type="ORF">RIMI_LOCUS5472317</name>
</gene>
<dbReference type="EMBL" id="CAUEEQ010009362">
    <property type="protein sequence ID" value="CAJ0933361.1"/>
    <property type="molecule type" value="Genomic_DNA"/>
</dbReference>
<dbReference type="PANTHER" id="PTHR35076:SF1">
    <property type="entry name" value="TUBULIN EPSILON AND DELTA COMPLEX PROTEIN 1"/>
    <property type="match status" value="1"/>
</dbReference>
<keyword evidence="3" id="KW-1185">Reference proteome</keyword>
<evidence type="ECO:0000313" key="3">
    <source>
        <dbReference type="Proteomes" id="UP001176940"/>
    </source>
</evidence>
<dbReference type="Pfam" id="PF14970">
    <property type="entry name" value="TEDC1"/>
    <property type="match status" value="1"/>
</dbReference>
<name>A0ABN9L516_9NEOB</name>